<evidence type="ECO:0000256" key="6">
    <source>
        <dbReference type="ARBA" id="ARBA00023136"/>
    </source>
</evidence>
<dbReference type="PANTHER" id="PTHR33452:SF1">
    <property type="entry name" value="INNER MEMBRANE PROTEIN YPHA-RELATED"/>
    <property type="match status" value="1"/>
</dbReference>
<name>A0A3G4VKF9_9VIBR</name>
<reference evidence="8 9" key="1">
    <citation type="submission" date="2018-11" db="EMBL/GenBank/DDBJ databases">
        <title>Complete Genome Sequence of Vbrio mediterranei 117-T6: a Potential Pathogen Bacteria Isolated from the Conchocelis of Pyropia.</title>
        <authorList>
            <person name="Liu Q."/>
        </authorList>
    </citation>
    <scope>NUCLEOTIDE SEQUENCE [LARGE SCALE GENOMIC DNA]</scope>
    <source>
        <strain evidence="8 9">117-T6</strain>
    </source>
</reference>
<feature type="transmembrane region" description="Helical" evidence="7">
    <location>
        <begin position="256"/>
        <end position="277"/>
    </location>
</feature>
<feature type="transmembrane region" description="Helical" evidence="7">
    <location>
        <begin position="191"/>
        <end position="212"/>
    </location>
</feature>
<dbReference type="Pfam" id="PF07681">
    <property type="entry name" value="DoxX"/>
    <property type="match status" value="1"/>
</dbReference>
<feature type="transmembrane region" description="Helical" evidence="7">
    <location>
        <begin position="36"/>
        <end position="55"/>
    </location>
</feature>
<evidence type="ECO:0000256" key="4">
    <source>
        <dbReference type="ARBA" id="ARBA00022692"/>
    </source>
</evidence>
<dbReference type="PANTHER" id="PTHR33452">
    <property type="entry name" value="OXIDOREDUCTASE CATD-RELATED"/>
    <property type="match status" value="1"/>
</dbReference>
<evidence type="ECO:0000256" key="5">
    <source>
        <dbReference type="ARBA" id="ARBA00022989"/>
    </source>
</evidence>
<evidence type="ECO:0000256" key="3">
    <source>
        <dbReference type="ARBA" id="ARBA00022475"/>
    </source>
</evidence>
<dbReference type="GO" id="GO:0005886">
    <property type="term" value="C:plasma membrane"/>
    <property type="evidence" value="ECO:0007669"/>
    <property type="project" value="UniProtKB-SubCell"/>
</dbReference>
<keyword evidence="4 7" id="KW-0812">Transmembrane</keyword>
<comment type="similarity">
    <text evidence="2">Belongs to the DoxX family.</text>
</comment>
<keyword evidence="6 7" id="KW-0472">Membrane</keyword>
<dbReference type="EMBL" id="CP033578">
    <property type="protein sequence ID" value="AYV24092.1"/>
    <property type="molecule type" value="Genomic_DNA"/>
</dbReference>
<evidence type="ECO:0000313" key="9">
    <source>
        <dbReference type="Proteomes" id="UP000279760"/>
    </source>
</evidence>
<organism evidence="8 9">
    <name type="scientific">Vibrio mediterranei</name>
    <dbReference type="NCBI Taxonomy" id="689"/>
    <lineage>
        <taxon>Bacteria</taxon>
        <taxon>Pseudomonadati</taxon>
        <taxon>Pseudomonadota</taxon>
        <taxon>Gammaproteobacteria</taxon>
        <taxon>Vibrionales</taxon>
        <taxon>Vibrionaceae</taxon>
        <taxon>Vibrio</taxon>
    </lineage>
</organism>
<feature type="transmembrane region" description="Helical" evidence="7">
    <location>
        <begin position="62"/>
        <end position="84"/>
    </location>
</feature>
<proteinExistence type="inferred from homology"/>
<sequence length="293" mass="31670">MNTFDKTLRLLTLIAATFTVILSVKAVVDNGLGSWVSTSTGLFIAVLIASLLKTYNKGQVNFFGLIGALFAQLTLGRIFSTIHLESIDISTLSSLDPLMVAETGPGIPSIELTSTLLFVLLALQLIALPWRTRLSQTQSTIGKPDHYAWGMTLVRIYVGLMFIAHFTGHLLVGGNPFAVFTDYFGSIGLPFPQAFVILAGIIEISLAIMLSFGLFTRLAGFGSAVYLFVSVGLGGHYSVGYVWVLPTGGWEFPAMWIFVSGIFMLAGGGKLSVDYLLRKKLGQNSISLPEYLV</sequence>
<evidence type="ECO:0000313" key="8">
    <source>
        <dbReference type="EMBL" id="AYV24092.1"/>
    </source>
</evidence>
<dbReference type="AlphaFoldDB" id="A0A3G4VKF9"/>
<evidence type="ECO:0000256" key="2">
    <source>
        <dbReference type="ARBA" id="ARBA00006679"/>
    </source>
</evidence>
<dbReference type="Proteomes" id="UP000279760">
    <property type="component" value="Chromosome 2"/>
</dbReference>
<dbReference type="InterPro" id="IPR032808">
    <property type="entry name" value="DoxX"/>
</dbReference>
<protein>
    <submittedName>
        <fullName evidence="8">DoxX family protein</fullName>
    </submittedName>
</protein>
<dbReference type="RefSeq" id="WP_124941764.1">
    <property type="nucleotide sequence ID" value="NZ_CP033578.1"/>
</dbReference>
<evidence type="ECO:0000256" key="1">
    <source>
        <dbReference type="ARBA" id="ARBA00004651"/>
    </source>
</evidence>
<gene>
    <name evidence="8" type="ORF">ECB94_22760</name>
</gene>
<feature type="transmembrane region" description="Helical" evidence="7">
    <location>
        <begin position="147"/>
        <end position="171"/>
    </location>
</feature>
<comment type="subcellular location">
    <subcellularLocation>
        <location evidence="1">Cell membrane</location>
        <topology evidence="1">Multi-pass membrane protein</topology>
    </subcellularLocation>
</comment>
<keyword evidence="3" id="KW-1003">Cell membrane</keyword>
<feature type="transmembrane region" description="Helical" evidence="7">
    <location>
        <begin position="104"/>
        <end position="126"/>
    </location>
</feature>
<accession>A0A3G4VKF9</accession>
<dbReference type="InterPro" id="IPR051907">
    <property type="entry name" value="DoxX-like_oxidoreductase"/>
</dbReference>
<evidence type="ECO:0000256" key="7">
    <source>
        <dbReference type="SAM" id="Phobius"/>
    </source>
</evidence>
<keyword evidence="5 7" id="KW-1133">Transmembrane helix</keyword>
<feature type="transmembrane region" description="Helical" evidence="7">
    <location>
        <begin position="224"/>
        <end position="244"/>
    </location>
</feature>